<dbReference type="CDD" id="cd00118">
    <property type="entry name" value="LysM"/>
    <property type="match status" value="3"/>
</dbReference>
<dbReference type="Gene3D" id="3.10.350.10">
    <property type="entry name" value="LysM domain"/>
    <property type="match status" value="3"/>
</dbReference>
<dbReference type="InterPro" id="IPR036779">
    <property type="entry name" value="LysM_dom_sf"/>
</dbReference>
<feature type="domain" description="LysM" evidence="10">
    <location>
        <begin position="171"/>
        <end position="214"/>
    </location>
</feature>
<evidence type="ECO:0000313" key="13">
    <source>
        <dbReference type="Proteomes" id="UP000253314"/>
    </source>
</evidence>
<keyword evidence="3 9" id="KW-0732">Signal</keyword>
<evidence type="ECO:0000256" key="6">
    <source>
        <dbReference type="ARBA" id="ARBA00022807"/>
    </source>
</evidence>
<dbReference type="Pfam" id="PF01476">
    <property type="entry name" value="LysM"/>
    <property type="match status" value="3"/>
</dbReference>
<dbReference type="Pfam" id="PF00877">
    <property type="entry name" value="NLPC_P60"/>
    <property type="match status" value="1"/>
</dbReference>
<evidence type="ECO:0000256" key="4">
    <source>
        <dbReference type="ARBA" id="ARBA00022737"/>
    </source>
</evidence>
<comment type="similarity">
    <text evidence="1">Belongs to the peptidase C40 family.</text>
</comment>
<feature type="compositionally biased region" description="Low complexity" evidence="8">
    <location>
        <begin position="305"/>
        <end position="324"/>
    </location>
</feature>
<keyword evidence="4" id="KW-0677">Repeat</keyword>
<gene>
    <name evidence="12" type="ORF">DS031_19420</name>
</gene>
<evidence type="ECO:0000256" key="9">
    <source>
        <dbReference type="SAM" id="SignalP"/>
    </source>
</evidence>
<dbReference type="GO" id="GO:0006508">
    <property type="term" value="P:proteolysis"/>
    <property type="evidence" value="ECO:0007669"/>
    <property type="project" value="UniProtKB-KW"/>
</dbReference>
<evidence type="ECO:0000259" key="11">
    <source>
        <dbReference type="PROSITE" id="PS51935"/>
    </source>
</evidence>
<feature type="chain" id="PRO_5016768268" evidence="9">
    <location>
        <begin position="25"/>
        <end position="370"/>
    </location>
</feature>
<dbReference type="InterPro" id="IPR000064">
    <property type="entry name" value="NLP_P60_dom"/>
</dbReference>
<dbReference type="InterPro" id="IPR018392">
    <property type="entry name" value="LysM"/>
</dbReference>
<keyword evidence="6" id="KW-0788">Thiol protease</keyword>
<dbReference type="AlphaFoldDB" id="A0A366XQI3"/>
<dbReference type="PROSITE" id="PS51935">
    <property type="entry name" value="NLPC_P60"/>
    <property type="match status" value="1"/>
</dbReference>
<dbReference type="Gene3D" id="3.90.1720.10">
    <property type="entry name" value="endopeptidase domain like (from Nostoc punctiforme)"/>
    <property type="match status" value="1"/>
</dbReference>
<evidence type="ECO:0000259" key="10">
    <source>
        <dbReference type="PROSITE" id="PS51782"/>
    </source>
</evidence>
<evidence type="ECO:0000256" key="5">
    <source>
        <dbReference type="ARBA" id="ARBA00022801"/>
    </source>
</evidence>
<evidence type="ECO:0000256" key="8">
    <source>
        <dbReference type="SAM" id="MobiDB-lite"/>
    </source>
</evidence>
<accession>A0A366XQI3</accession>
<evidence type="ECO:0000256" key="7">
    <source>
        <dbReference type="ARBA" id="ARBA00023316"/>
    </source>
</evidence>
<dbReference type="GO" id="GO:0008932">
    <property type="term" value="F:lytic endotransglycosylase activity"/>
    <property type="evidence" value="ECO:0007669"/>
    <property type="project" value="TreeGrafter"/>
</dbReference>
<feature type="domain" description="LysM" evidence="10">
    <location>
        <begin position="249"/>
        <end position="292"/>
    </location>
</feature>
<dbReference type="GO" id="GO:0071555">
    <property type="term" value="P:cell wall organization"/>
    <property type="evidence" value="ECO:0007669"/>
    <property type="project" value="UniProtKB-KW"/>
</dbReference>
<evidence type="ECO:0000256" key="3">
    <source>
        <dbReference type="ARBA" id="ARBA00022729"/>
    </source>
</evidence>
<feature type="domain" description="NlpC/P60" evidence="11">
    <location>
        <begin position="24"/>
        <end position="149"/>
    </location>
</feature>
<evidence type="ECO:0000313" key="12">
    <source>
        <dbReference type="EMBL" id="RBW67976.1"/>
    </source>
</evidence>
<feature type="region of interest" description="Disordered" evidence="8">
    <location>
        <begin position="295"/>
        <end position="324"/>
    </location>
</feature>
<reference evidence="12 13" key="1">
    <citation type="submission" date="2018-07" db="EMBL/GenBank/DDBJ databases">
        <title>Lottiidibacillus patelloidae gen. nov., sp. nov., isolated from the intestinal tract of a marine limpet and the reclassification of B. taeanensis BH030017T, B. algicola KMM 3737T and B. hwajinpoensis SW-72T as genus Lottiidibacillus.</title>
        <authorList>
            <person name="Liu R."/>
            <person name="Huang Z."/>
        </authorList>
    </citation>
    <scope>NUCLEOTIDE SEQUENCE [LARGE SCALE GENOMIC DNA]</scope>
    <source>
        <strain evidence="12 13">BH030017</strain>
    </source>
</reference>
<organism evidence="12 13">
    <name type="scientific">Bacillus taeanensis</name>
    <dbReference type="NCBI Taxonomy" id="273032"/>
    <lineage>
        <taxon>Bacteria</taxon>
        <taxon>Bacillati</taxon>
        <taxon>Bacillota</taxon>
        <taxon>Bacilli</taxon>
        <taxon>Bacillales</taxon>
        <taxon>Bacillaceae</taxon>
        <taxon>Bacillus</taxon>
    </lineage>
</organism>
<feature type="compositionally biased region" description="Low complexity" evidence="8">
    <location>
        <begin position="234"/>
        <end position="247"/>
    </location>
</feature>
<keyword evidence="13" id="KW-1185">Reference proteome</keyword>
<proteinExistence type="inferred from homology"/>
<feature type="signal peptide" evidence="9">
    <location>
        <begin position="1"/>
        <end position="24"/>
    </location>
</feature>
<evidence type="ECO:0000256" key="1">
    <source>
        <dbReference type="ARBA" id="ARBA00007074"/>
    </source>
</evidence>
<feature type="region of interest" description="Disordered" evidence="8">
    <location>
        <begin position="213"/>
        <end position="248"/>
    </location>
</feature>
<dbReference type="SMART" id="SM00257">
    <property type="entry name" value="LysM"/>
    <property type="match status" value="3"/>
</dbReference>
<keyword evidence="7" id="KW-0961">Cell wall biogenesis/degradation</keyword>
<dbReference type="RefSeq" id="WP_113807784.1">
    <property type="nucleotide sequence ID" value="NZ_QOCW01000027.1"/>
</dbReference>
<dbReference type="SUPFAM" id="SSF54106">
    <property type="entry name" value="LysM domain"/>
    <property type="match status" value="3"/>
</dbReference>
<evidence type="ECO:0000256" key="2">
    <source>
        <dbReference type="ARBA" id="ARBA00022670"/>
    </source>
</evidence>
<keyword evidence="5" id="KW-0378">Hydrolase</keyword>
<feature type="region of interest" description="Disordered" evidence="8">
    <location>
        <begin position="155"/>
        <end position="174"/>
    </location>
</feature>
<dbReference type="PANTHER" id="PTHR33734:SF22">
    <property type="entry name" value="MEMBRANE-BOUND LYTIC MUREIN TRANSGLYCOSYLASE D"/>
    <property type="match status" value="1"/>
</dbReference>
<dbReference type="GO" id="GO:0008234">
    <property type="term" value="F:cysteine-type peptidase activity"/>
    <property type="evidence" value="ECO:0007669"/>
    <property type="project" value="UniProtKB-KW"/>
</dbReference>
<protein>
    <submittedName>
        <fullName evidence="12">Autolysin</fullName>
    </submittedName>
</protein>
<dbReference type="SUPFAM" id="SSF54001">
    <property type="entry name" value="Cysteine proteinases"/>
    <property type="match status" value="1"/>
</dbReference>
<dbReference type="EMBL" id="QOCW01000027">
    <property type="protein sequence ID" value="RBW67976.1"/>
    <property type="molecule type" value="Genomic_DNA"/>
</dbReference>
<dbReference type="InterPro" id="IPR038765">
    <property type="entry name" value="Papain-like_cys_pep_sf"/>
</dbReference>
<sequence>MQKKIIPMALATGIILSTGGQAFAASGSNIISSGEQYLGKPYYYGALVGDTNKFDCSSFVVTVFREFGINLPRTSREQANVGTPVAKENLQIGDLLFFDTDFDGVINHVGIYSGNGKMINSQYTYGVSYANVFSSSYWGPSFVKAVRVLTSESSKETAPSAPKPHQPSASSIHTVQSGDSLWSISKKYNISITTIKQLNSLSSDTIYPNQKLKISQTAPTSNEKTQPNREQNLSSNETTSPSSSSSTAVTYKVQAGDTLWNISKEFGTTIDNLQKLNNLTTYVIFPGQTLKVSEAQEKAENGKEPNQPSAPSSPANNNDASSSAGSYFVENGDSLWGIALDQGITVNTLMKANNLSSTVIYPGQHLVIPN</sequence>
<dbReference type="Proteomes" id="UP000253314">
    <property type="component" value="Unassembled WGS sequence"/>
</dbReference>
<feature type="domain" description="LysM" evidence="10">
    <location>
        <begin position="325"/>
        <end position="368"/>
    </location>
</feature>
<dbReference type="OrthoDB" id="9813368at2"/>
<name>A0A366XQI3_9BACI</name>
<keyword evidence="2" id="KW-0645">Protease</keyword>
<feature type="compositionally biased region" description="Polar residues" evidence="8">
    <location>
        <begin position="213"/>
        <end position="233"/>
    </location>
</feature>
<dbReference type="PROSITE" id="PS51782">
    <property type="entry name" value="LYSM"/>
    <property type="match status" value="3"/>
</dbReference>
<comment type="caution">
    <text evidence="12">The sequence shown here is derived from an EMBL/GenBank/DDBJ whole genome shotgun (WGS) entry which is preliminary data.</text>
</comment>
<dbReference type="PANTHER" id="PTHR33734">
    <property type="entry name" value="LYSM DOMAIN-CONTAINING GPI-ANCHORED PROTEIN 2"/>
    <property type="match status" value="1"/>
</dbReference>